<organism evidence="5 6">
    <name type="scientific">Sulfitobacter porphyrae</name>
    <dbReference type="NCBI Taxonomy" id="1246864"/>
    <lineage>
        <taxon>Bacteria</taxon>
        <taxon>Pseudomonadati</taxon>
        <taxon>Pseudomonadota</taxon>
        <taxon>Alphaproteobacteria</taxon>
        <taxon>Rhodobacterales</taxon>
        <taxon>Roseobacteraceae</taxon>
        <taxon>Sulfitobacter</taxon>
    </lineage>
</organism>
<feature type="signal peptide" evidence="4">
    <location>
        <begin position="1"/>
        <end position="29"/>
    </location>
</feature>
<evidence type="ECO:0000256" key="1">
    <source>
        <dbReference type="ARBA" id="ARBA00004418"/>
    </source>
</evidence>
<evidence type="ECO:0000256" key="4">
    <source>
        <dbReference type="SAM" id="SignalP"/>
    </source>
</evidence>
<keyword evidence="3" id="KW-0574">Periplasm</keyword>
<dbReference type="NCBIfam" id="NF037995">
    <property type="entry name" value="TRAP_S1"/>
    <property type="match status" value="1"/>
</dbReference>
<protein>
    <submittedName>
        <fullName evidence="5">TRAP transporter substrate-binding protein</fullName>
    </submittedName>
</protein>
<dbReference type="EMBL" id="JBHSWG010000004">
    <property type="protein sequence ID" value="MFC6762592.1"/>
    <property type="molecule type" value="Genomic_DNA"/>
</dbReference>
<proteinExistence type="predicted"/>
<sequence>MLKKLKMTKTLLGCGAAFLISLAGQGASAQENLRFTTSVPAQSFIYADILSVWADRVVADSEGTLTIQMFPAGTLGRDPATHLDMVRGGTADIAYVVPGYTPGAMNEATLLELPNLVPDALHGSLAATKMVEDGLWQGEGMEPLKILGMLSTAPGLLSTTRKIETLEEVRDLKLRGAGPTLLASITALGATPIGGITAPQIAEGLSRGLIDGSINEWVALTIFGIAEAAEFHLDVNLGSSPIMVMINREKYDSLPEAARAAIDKNSGPAFAKLFGEAFDAWIEKFRTAAMQDDSRVFTQLSDAEQAKWDAQLQTVTDGWIADHPNGQALYDAYVAALKDVQN</sequence>
<dbReference type="Gene3D" id="3.40.190.170">
    <property type="entry name" value="Bacterial extracellular solute-binding protein, family 7"/>
    <property type="match status" value="1"/>
</dbReference>
<evidence type="ECO:0000256" key="3">
    <source>
        <dbReference type="ARBA" id="ARBA00022764"/>
    </source>
</evidence>
<feature type="chain" id="PRO_5047107968" evidence="4">
    <location>
        <begin position="30"/>
        <end position="342"/>
    </location>
</feature>
<dbReference type="CDD" id="cd13665">
    <property type="entry name" value="PBP2_TRAP_Dctp3_4"/>
    <property type="match status" value="1"/>
</dbReference>
<keyword evidence="2 4" id="KW-0732">Signal</keyword>
<keyword evidence="6" id="KW-1185">Reference proteome</keyword>
<dbReference type="Proteomes" id="UP001596353">
    <property type="component" value="Unassembled WGS sequence"/>
</dbReference>
<accession>A0ABW2BAQ9</accession>
<evidence type="ECO:0000313" key="5">
    <source>
        <dbReference type="EMBL" id="MFC6762592.1"/>
    </source>
</evidence>
<dbReference type="PANTHER" id="PTHR33376:SF15">
    <property type="entry name" value="BLL6794 PROTEIN"/>
    <property type="match status" value="1"/>
</dbReference>
<dbReference type="PANTHER" id="PTHR33376">
    <property type="match status" value="1"/>
</dbReference>
<evidence type="ECO:0000256" key="2">
    <source>
        <dbReference type="ARBA" id="ARBA00022729"/>
    </source>
</evidence>
<reference evidence="6" key="1">
    <citation type="journal article" date="2019" name="Int. J. Syst. Evol. Microbiol.">
        <title>The Global Catalogue of Microorganisms (GCM) 10K type strain sequencing project: providing services to taxonomists for standard genome sequencing and annotation.</title>
        <authorList>
            <consortium name="The Broad Institute Genomics Platform"/>
            <consortium name="The Broad Institute Genome Sequencing Center for Infectious Disease"/>
            <person name="Wu L."/>
            <person name="Ma J."/>
        </authorList>
    </citation>
    <scope>NUCLEOTIDE SEQUENCE [LARGE SCALE GENOMIC DNA]</scope>
    <source>
        <strain evidence="6">CCUG 66188</strain>
    </source>
</reference>
<dbReference type="InterPro" id="IPR038404">
    <property type="entry name" value="TRAP_DctP_sf"/>
</dbReference>
<evidence type="ECO:0000313" key="6">
    <source>
        <dbReference type="Proteomes" id="UP001596353"/>
    </source>
</evidence>
<name>A0ABW2BAQ9_9RHOB</name>
<gene>
    <name evidence="5" type="ORF">ACFQFQ_28415</name>
</gene>
<comment type="caution">
    <text evidence="5">The sequence shown here is derived from an EMBL/GenBank/DDBJ whole genome shotgun (WGS) entry which is preliminary data.</text>
</comment>
<comment type="subcellular location">
    <subcellularLocation>
        <location evidence="1">Periplasm</location>
    </subcellularLocation>
</comment>
<dbReference type="InterPro" id="IPR018389">
    <property type="entry name" value="DctP_fam"/>
</dbReference>
<dbReference type="Pfam" id="PF03480">
    <property type="entry name" value="DctP"/>
    <property type="match status" value="1"/>
</dbReference>